<gene>
    <name evidence="1" type="ORF">EDD61_10575</name>
</gene>
<dbReference type="AlphaFoldDB" id="A0A4R3TLI1"/>
<dbReference type="SUPFAM" id="SSF102891">
    <property type="entry name" value="Hypothetical protein Ta1206"/>
    <property type="match status" value="1"/>
</dbReference>
<keyword evidence="2" id="KW-1185">Reference proteome</keyword>
<accession>A0A4R3TLI1</accession>
<evidence type="ECO:0000313" key="1">
    <source>
        <dbReference type="EMBL" id="TCU62267.1"/>
    </source>
</evidence>
<comment type="caution">
    <text evidence="1">The sequence shown here is derived from an EMBL/GenBank/DDBJ whole genome shotgun (WGS) entry which is preliminary data.</text>
</comment>
<dbReference type="EMBL" id="SMBP01000005">
    <property type="protein sequence ID" value="TCU62267.1"/>
    <property type="molecule type" value="Genomic_DNA"/>
</dbReference>
<organism evidence="1 2">
    <name type="scientific">Longicatena caecimuris</name>
    <dbReference type="NCBI Taxonomy" id="1796635"/>
    <lineage>
        <taxon>Bacteria</taxon>
        <taxon>Bacillati</taxon>
        <taxon>Bacillota</taxon>
        <taxon>Erysipelotrichia</taxon>
        <taxon>Erysipelotrichales</taxon>
        <taxon>Erysipelotrichaceae</taxon>
        <taxon>Longicatena</taxon>
    </lineage>
</organism>
<dbReference type="Gene3D" id="3.30.1980.10">
    <property type="entry name" value="Hypothetical protein YunC"/>
    <property type="match status" value="1"/>
</dbReference>
<protein>
    <submittedName>
        <fullName evidence="1">Uncharacterized protein YunC (DUF1805 family)</fullName>
    </submittedName>
</protein>
<name>A0A4R3TLI1_9FIRM</name>
<proteinExistence type="predicted"/>
<evidence type="ECO:0000313" key="2">
    <source>
        <dbReference type="Proteomes" id="UP000295773"/>
    </source>
</evidence>
<reference evidence="1 2" key="1">
    <citation type="submission" date="2019-03" db="EMBL/GenBank/DDBJ databases">
        <title>Genomic Encyclopedia of Type Strains, Phase IV (KMG-IV): sequencing the most valuable type-strain genomes for metagenomic binning, comparative biology and taxonomic classification.</title>
        <authorList>
            <person name="Goeker M."/>
        </authorList>
    </citation>
    <scope>NUCLEOTIDE SEQUENCE [LARGE SCALE GENOMIC DNA]</scope>
    <source>
        <strain evidence="1 2">DSM 29481</strain>
    </source>
</reference>
<sequence>MVEVKSITVGQYHFAGIYINLPQYPIHFIISTHTILAQDNFSMDYFERLDRPVAVLLCRYTFGFAGILDSEIMSMNHIAKEKGVTIGMKAKDAVILCEEGKDQTI</sequence>
<dbReference type="Proteomes" id="UP000295773">
    <property type="component" value="Unassembled WGS sequence"/>
</dbReference>
<dbReference type="RefSeq" id="WP_008979636.1">
    <property type="nucleotide sequence ID" value="NZ_DBGDHU010000022.1"/>
</dbReference>
<dbReference type="InterPro" id="IPR036493">
    <property type="entry name" value="YunC_sf"/>
</dbReference>